<keyword evidence="5" id="KW-1133">Transmembrane helix</keyword>
<comment type="similarity">
    <text evidence="2">Belongs to the major facilitator superfamily. Sugar transporter (TC 2.A.1.1) family.</text>
</comment>
<dbReference type="AlphaFoldDB" id="A0A1S4D6M5"/>
<evidence type="ECO:0000256" key="2">
    <source>
        <dbReference type="ARBA" id="ARBA00010992"/>
    </source>
</evidence>
<reference evidence="9" key="2">
    <citation type="submission" date="2025-08" db="UniProtKB">
        <authorList>
            <consortium name="RefSeq"/>
        </authorList>
    </citation>
    <scope>IDENTIFICATION</scope>
    <source>
        <tissue evidence="9">Leaf</tissue>
    </source>
</reference>
<keyword evidence="3" id="KW-0813">Transport</keyword>
<accession>A0A1S4D6M5</accession>
<dbReference type="SMR" id="A0A1S4D6M5"/>
<name>A0A1S4D6M5_TOBAC</name>
<dbReference type="SUPFAM" id="SSF103473">
    <property type="entry name" value="MFS general substrate transporter"/>
    <property type="match status" value="1"/>
</dbReference>
<evidence type="ECO:0000256" key="1">
    <source>
        <dbReference type="ARBA" id="ARBA00004370"/>
    </source>
</evidence>
<dbReference type="Proteomes" id="UP000790787">
    <property type="component" value="Chromosome 21"/>
</dbReference>
<dbReference type="RefSeq" id="XP_016509001.1">
    <property type="nucleotide sequence ID" value="XM_016653515.1"/>
</dbReference>
<dbReference type="GeneID" id="107826523"/>
<dbReference type="PANTHER" id="PTHR23500:SF492">
    <property type="entry name" value="SUGAR TRANSPORT PROTEIN 14-LIKE"/>
    <property type="match status" value="1"/>
</dbReference>
<comment type="similarity">
    <text evidence="7">Belongs to the major facilitator superfamily. Phosphate:H(+) symporter (TC 2.A.1.9) family.</text>
</comment>
<dbReference type="GO" id="GO:0016020">
    <property type="term" value="C:membrane"/>
    <property type="evidence" value="ECO:0007669"/>
    <property type="project" value="UniProtKB-SubCell"/>
</dbReference>
<comment type="subcellular location">
    <subcellularLocation>
        <location evidence="1">Membrane</location>
    </subcellularLocation>
</comment>
<dbReference type="InterPro" id="IPR036259">
    <property type="entry name" value="MFS_trans_sf"/>
</dbReference>
<evidence type="ECO:0000256" key="4">
    <source>
        <dbReference type="ARBA" id="ARBA00022692"/>
    </source>
</evidence>
<dbReference type="InterPro" id="IPR005828">
    <property type="entry name" value="MFS_sugar_transport-like"/>
</dbReference>
<sequence>MAASHNFCYGWRWSIASSEFLDLPLLILSFFLSETPRFLIKKGRIEDEKASLKMYRKCGAEAQLEMLAGVMENEGKRKRKKLSHSPILLLNIVAQNFQQVLGLDSILFFGPLLQQSARYTYSASFGAPLFVGVVRA</sequence>
<evidence type="ECO:0000256" key="5">
    <source>
        <dbReference type="ARBA" id="ARBA00022989"/>
    </source>
</evidence>
<evidence type="ECO:0000256" key="6">
    <source>
        <dbReference type="ARBA" id="ARBA00023136"/>
    </source>
</evidence>
<dbReference type="PANTHER" id="PTHR23500">
    <property type="entry name" value="SOLUTE CARRIER FAMILY 2, FACILITATED GLUCOSE TRANSPORTER"/>
    <property type="match status" value="1"/>
</dbReference>
<dbReference type="GO" id="GO:0015144">
    <property type="term" value="F:carbohydrate transmembrane transporter activity"/>
    <property type="evidence" value="ECO:0007669"/>
    <property type="project" value="InterPro"/>
</dbReference>
<evidence type="ECO:0000256" key="3">
    <source>
        <dbReference type="ARBA" id="ARBA00022448"/>
    </source>
</evidence>
<dbReference type="KEGG" id="nta:107826523"/>
<keyword evidence="6" id="KW-0472">Membrane</keyword>
<dbReference type="PaxDb" id="4097-A0A1S4D6M5"/>
<organism evidence="8 9">
    <name type="scientific">Nicotiana tabacum</name>
    <name type="common">Common tobacco</name>
    <dbReference type="NCBI Taxonomy" id="4097"/>
    <lineage>
        <taxon>Eukaryota</taxon>
        <taxon>Viridiplantae</taxon>
        <taxon>Streptophyta</taxon>
        <taxon>Embryophyta</taxon>
        <taxon>Tracheophyta</taxon>
        <taxon>Spermatophyta</taxon>
        <taxon>Magnoliopsida</taxon>
        <taxon>eudicotyledons</taxon>
        <taxon>Gunneridae</taxon>
        <taxon>Pentapetalae</taxon>
        <taxon>asterids</taxon>
        <taxon>lamiids</taxon>
        <taxon>Solanales</taxon>
        <taxon>Solanaceae</taxon>
        <taxon>Nicotianoideae</taxon>
        <taxon>Nicotianeae</taxon>
        <taxon>Nicotiana</taxon>
    </lineage>
</organism>
<dbReference type="Gene3D" id="1.20.1250.20">
    <property type="entry name" value="MFS general substrate transporter like domains"/>
    <property type="match status" value="1"/>
</dbReference>
<gene>
    <name evidence="9" type="primary">LOC107826523</name>
</gene>
<dbReference type="InterPro" id="IPR045262">
    <property type="entry name" value="STP/PLT_plant"/>
</dbReference>
<evidence type="ECO:0000313" key="9">
    <source>
        <dbReference type="RefSeq" id="XP_016509001.1"/>
    </source>
</evidence>
<evidence type="ECO:0000256" key="7">
    <source>
        <dbReference type="ARBA" id="ARBA00044504"/>
    </source>
</evidence>
<dbReference type="OrthoDB" id="5296287at2759"/>
<protein>
    <submittedName>
        <fullName evidence="9">Sugar transport protein 7-like</fullName>
    </submittedName>
</protein>
<evidence type="ECO:0000313" key="8">
    <source>
        <dbReference type="Proteomes" id="UP000790787"/>
    </source>
</evidence>
<proteinExistence type="inferred from homology"/>
<keyword evidence="4" id="KW-0812">Transmembrane</keyword>
<reference evidence="8" key="1">
    <citation type="journal article" date="2014" name="Nat. Commun.">
        <title>The tobacco genome sequence and its comparison with those of tomato and potato.</title>
        <authorList>
            <person name="Sierro N."/>
            <person name="Battey J.N."/>
            <person name="Ouadi S."/>
            <person name="Bakaher N."/>
            <person name="Bovet L."/>
            <person name="Willig A."/>
            <person name="Goepfert S."/>
            <person name="Peitsch M.C."/>
            <person name="Ivanov N.V."/>
        </authorList>
    </citation>
    <scope>NUCLEOTIDE SEQUENCE [LARGE SCALE GENOMIC DNA]</scope>
</reference>
<keyword evidence="8" id="KW-1185">Reference proteome</keyword>
<dbReference type="Pfam" id="PF00083">
    <property type="entry name" value="Sugar_tr"/>
    <property type="match status" value="1"/>
</dbReference>